<keyword evidence="2" id="KW-1185">Reference proteome</keyword>
<evidence type="ECO:0000313" key="1">
    <source>
        <dbReference type="EMBL" id="WOL16824.1"/>
    </source>
</evidence>
<gene>
    <name evidence="1" type="ORF">Cni_G25612</name>
</gene>
<dbReference type="Proteomes" id="UP001327560">
    <property type="component" value="Chromosome 8"/>
</dbReference>
<proteinExistence type="predicted"/>
<evidence type="ECO:0000313" key="2">
    <source>
        <dbReference type="Proteomes" id="UP001327560"/>
    </source>
</evidence>
<organism evidence="1 2">
    <name type="scientific">Canna indica</name>
    <name type="common">Indian-shot</name>
    <dbReference type="NCBI Taxonomy" id="4628"/>
    <lineage>
        <taxon>Eukaryota</taxon>
        <taxon>Viridiplantae</taxon>
        <taxon>Streptophyta</taxon>
        <taxon>Embryophyta</taxon>
        <taxon>Tracheophyta</taxon>
        <taxon>Spermatophyta</taxon>
        <taxon>Magnoliopsida</taxon>
        <taxon>Liliopsida</taxon>
        <taxon>Zingiberales</taxon>
        <taxon>Cannaceae</taxon>
        <taxon>Canna</taxon>
    </lineage>
</organism>
<dbReference type="EMBL" id="CP136897">
    <property type="protein sequence ID" value="WOL16824.1"/>
    <property type="molecule type" value="Genomic_DNA"/>
</dbReference>
<name>A0AAQ3KY13_9LILI</name>
<reference evidence="1 2" key="1">
    <citation type="submission" date="2023-10" db="EMBL/GenBank/DDBJ databases">
        <title>Chromosome-scale genome assembly provides insights into flower coloration mechanisms of Canna indica.</title>
        <authorList>
            <person name="Li C."/>
        </authorList>
    </citation>
    <scope>NUCLEOTIDE SEQUENCE [LARGE SCALE GENOMIC DNA]</scope>
    <source>
        <tissue evidence="1">Flower</tissue>
    </source>
</reference>
<accession>A0AAQ3KY13</accession>
<protein>
    <submittedName>
        <fullName evidence="1">Uncharacterized protein</fullName>
    </submittedName>
</protein>
<dbReference type="AlphaFoldDB" id="A0AAQ3KY13"/>
<sequence>MLDLTKLSSIGNELEIAKRTVEWSKNNISPLEKELKITKDELNRLDKLDKAGICSDDDIMRMKVFSNKTVALNRQLHLK</sequence>